<keyword evidence="1 2" id="KW-0732">Signal</keyword>
<dbReference type="NCBIfam" id="TIGR04415">
    <property type="entry name" value="O_hepto_targRPT"/>
    <property type="match status" value="3"/>
</dbReference>
<reference evidence="5 6" key="2">
    <citation type="submission" date="2020-10" db="EMBL/GenBank/DDBJ databases">
        <title>Analysis of Genomes of Bacterial Isolates from Lameness Outbreaks in Broilers.</title>
        <authorList>
            <person name="Rhoads D."/>
            <person name="Ekesi N.S."/>
        </authorList>
    </citation>
    <scope>NUCLEOTIDE SEQUENCE [LARGE SCALE GENOMIC DNA]</scope>
    <source>
        <strain evidence="5 6">1409</strain>
    </source>
</reference>
<dbReference type="SUPFAM" id="SSF103515">
    <property type="entry name" value="Autotransporter"/>
    <property type="match status" value="1"/>
</dbReference>
<dbReference type="InterPro" id="IPR005546">
    <property type="entry name" value="Autotransporte_beta"/>
</dbReference>
<dbReference type="InterPro" id="IPR003991">
    <property type="entry name" value="Pertactin_virulence_factor"/>
</dbReference>
<dbReference type="Proteomes" id="UP000581425">
    <property type="component" value="Unassembled WGS sequence"/>
</dbReference>
<dbReference type="InterPro" id="IPR012332">
    <property type="entry name" value="Autotransporter_pectin_lyase_C"/>
</dbReference>
<protein>
    <submittedName>
        <fullName evidence="4">Autotransporter outer membrane beta-barrel domain-containing protein</fullName>
    </submittedName>
</protein>
<dbReference type="InterPro" id="IPR006315">
    <property type="entry name" value="OM_autotransptr_brl_dom"/>
</dbReference>
<dbReference type="PRINTS" id="PR01484">
    <property type="entry name" value="PRTACTNFAMLY"/>
</dbReference>
<dbReference type="Pfam" id="PF03212">
    <property type="entry name" value="Pertactin"/>
    <property type="match status" value="1"/>
</dbReference>
<dbReference type="PANTHER" id="PTHR35037:SF7">
    <property type="entry name" value="AUTOTRANSPORTER"/>
    <property type="match status" value="1"/>
</dbReference>
<dbReference type="InterPro" id="IPR011050">
    <property type="entry name" value="Pectin_lyase_fold/virulence"/>
</dbReference>
<dbReference type="AlphaFoldDB" id="A0A839AY42"/>
<dbReference type="InterPro" id="IPR004899">
    <property type="entry name" value="Pertactin_central"/>
</dbReference>
<feature type="domain" description="Autotransporter" evidence="3">
    <location>
        <begin position="465"/>
        <end position="733"/>
    </location>
</feature>
<evidence type="ECO:0000256" key="1">
    <source>
        <dbReference type="ARBA" id="ARBA00022729"/>
    </source>
</evidence>
<dbReference type="SUPFAM" id="SSF51126">
    <property type="entry name" value="Pectin lyase-like"/>
    <property type="match status" value="1"/>
</dbReference>
<dbReference type="Pfam" id="PF03797">
    <property type="entry name" value="Autotransporter"/>
    <property type="match status" value="1"/>
</dbReference>
<dbReference type="Proteomes" id="UP000581425">
    <property type="component" value="Chromosome"/>
</dbReference>
<organism evidence="4 6">
    <name type="scientific">Escherichia coli</name>
    <dbReference type="NCBI Taxonomy" id="562"/>
    <lineage>
        <taxon>Bacteria</taxon>
        <taxon>Pseudomonadati</taxon>
        <taxon>Pseudomonadota</taxon>
        <taxon>Gammaproteobacteria</taxon>
        <taxon>Enterobacterales</taxon>
        <taxon>Enterobacteriaceae</taxon>
        <taxon>Escherichia</taxon>
    </lineage>
</organism>
<gene>
    <name evidence="5" type="ORF">FOI11_012095</name>
    <name evidence="4" type="ORF">FOI11_07950</name>
</gene>
<dbReference type="SMART" id="SM00869">
    <property type="entry name" value="Autotransporter"/>
    <property type="match status" value="1"/>
</dbReference>
<sequence>MLNKKTIAVLIASTIPTTALAASFTQNIAKGTEVSNEVIDGKQSVYGNITNSMITTGGHQYIYSGGAASDIILDGGKSTVNNANIKNFKIINGIQTLKTGAISYSAEITGTGIQHVNDGAKSAYSTLANGGRQYINSGGKSENTTIESGGSLYTYANGESLNTTVNDGAFFVRGGAATNSVINGGKQVVTEGGITTGDIINDGGYQNIGVNGSAFNVVVNKGGRQDINTGGYAKDTTIIGGQYDIDPEATGENVSFDGGLGFVRETGILTGYATLKNGAEIYMAEGSDADISLSSQSKLYVVNDITNSNMTLDNSSVYFRSSFDGKLSTNLKEFKTLNVNKLNANNSSFFMKVEGMNGDFLNISEFSGDNNTVSINGSGKESSDGYHLIHAGNSSVDAFKLDGGKVELGSYVYTLEKNNDDWYLRQHADQLSSSAKTVLSMASYASSIFTNEFHTISDRLNNSLTDIEGNHLWGRFISSDYRVNNGVNEPYKLTQNGFEYGLGKTISKEHGDFSFGISAGITQNKIKEKSGTRSDVDSYSVGLYGSYIHKNGFYIDGLIKGNRFDNTTEIIIDSSDIATANFKQTGFGSALEFGKYTWFDNSFVTPYVRTEYFMANNEEVKISNGMKADLGNDRSLKGEAGVKLGTNLNVWQNTNITPYLKVSLEHEFIDDNYIKINDSVKINNDNSGTIGNYSLGLDAKMGKNASFYSELGYSKGSNIEVPFNVKAGVRVLF</sequence>
<accession>A0A839AY42</accession>
<dbReference type="RefSeq" id="WP_029393211.1">
    <property type="nucleotide sequence ID" value="NZ_AP027713.1"/>
</dbReference>
<feature type="chain" id="PRO_5040699410" evidence="2">
    <location>
        <begin position="22"/>
        <end position="733"/>
    </location>
</feature>
<name>A0A839AY42_ECOLX</name>
<evidence type="ECO:0000256" key="2">
    <source>
        <dbReference type="SAM" id="SignalP"/>
    </source>
</evidence>
<proteinExistence type="predicted"/>
<evidence type="ECO:0000313" key="5">
    <source>
        <dbReference type="EMBL" id="QOY29218.1"/>
    </source>
</evidence>
<dbReference type="InterPro" id="IPR051551">
    <property type="entry name" value="Autotransporter_adhesion"/>
</dbReference>
<dbReference type="InterPro" id="IPR030930">
    <property type="entry name" value="AIDA"/>
</dbReference>
<dbReference type="NCBIfam" id="TIGR01414">
    <property type="entry name" value="autotrans_barl"/>
    <property type="match status" value="1"/>
</dbReference>
<reference evidence="4 6" key="1">
    <citation type="submission" date="2020-07" db="EMBL/GenBank/DDBJ databases">
        <title>Analysis of Genomes of Bacterial Isolates from Lameness Outbreaks in Broilers.</title>
        <authorList>
            <person name="Ekesi N.S."/>
            <person name="Alrubaye A."/>
            <person name="Rhoads D."/>
        </authorList>
    </citation>
    <scope>NUCLEOTIDE SEQUENCE [LARGE SCALE GENOMIC DNA]</scope>
    <source>
        <strain evidence="4 6">1409</strain>
    </source>
</reference>
<dbReference type="PANTHER" id="PTHR35037">
    <property type="entry name" value="C-TERMINAL REGION OF AIDA-LIKE PROTEIN"/>
    <property type="match status" value="1"/>
</dbReference>
<dbReference type="PROSITE" id="PS51208">
    <property type="entry name" value="AUTOTRANSPORTER"/>
    <property type="match status" value="1"/>
</dbReference>
<dbReference type="EMBL" id="CP063369">
    <property type="protein sequence ID" value="QOY29218.1"/>
    <property type="molecule type" value="Genomic_DNA"/>
</dbReference>
<dbReference type="Gene3D" id="2.160.20.20">
    <property type="match status" value="2"/>
</dbReference>
<feature type="signal peptide" evidence="2">
    <location>
        <begin position="1"/>
        <end position="21"/>
    </location>
</feature>
<evidence type="ECO:0000313" key="4">
    <source>
        <dbReference type="EMBL" id="MBA6239936.1"/>
    </source>
</evidence>
<dbReference type="EMBL" id="JACGTG010000001">
    <property type="protein sequence ID" value="MBA6239936.1"/>
    <property type="molecule type" value="Genomic_DNA"/>
</dbReference>
<dbReference type="Gene3D" id="2.40.128.130">
    <property type="entry name" value="Autotransporter beta-domain"/>
    <property type="match status" value="1"/>
</dbReference>
<dbReference type="InterPro" id="IPR036709">
    <property type="entry name" value="Autotransporte_beta_dom_sf"/>
</dbReference>
<dbReference type="GO" id="GO:0019867">
    <property type="term" value="C:outer membrane"/>
    <property type="evidence" value="ECO:0007669"/>
    <property type="project" value="InterPro"/>
</dbReference>
<evidence type="ECO:0000313" key="6">
    <source>
        <dbReference type="Proteomes" id="UP000581425"/>
    </source>
</evidence>
<evidence type="ECO:0000259" key="3">
    <source>
        <dbReference type="PROSITE" id="PS51208"/>
    </source>
</evidence>